<dbReference type="GO" id="GO:0044781">
    <property type="term" value="P:bacterial-type flagellum organization"/>
    <property type="evidence" value="ECO:0007669"/>
    <property type="project" value="InterPro"/>
</dbReference>
<feature type="compositionally biased region" description="Low complexity" evidence="1">
    <location>
        <begin position="30"/>
        <end position="48"/>
    </location>
</feature>
<dbReference type="Proteomes" id="UP000529946">
    <property type="component" value="Unassembled WGS sequence"/>
</dbReference>
<sequence length="151" mass="15647">MVRHVLESFRMKVTGPSGPSAPQTSRPARAAGGFSVPGASAGSSASATASAASVSGVADVGALMALQGVEDATERRRRAIRRGGCLLDRLDELKLALLSGEAGEGALERLSRTLREERPEDADPGLTSVLNQIDLRAAVELAKADLRRNAA</sequence>
<dbReference type="InterPro" id="IPR019704">
    <property type="entry name" value="Flagellar_assmbl_FliX_class2"/>
</dbReference>
<evidence type="ECO:0000313" key="3">
    <source>
        <dbReference type="Proteomes" id="UP000529946"/>
    </source>
</evidence>
<gene>
    <name evidence="2" type="ORF">GGR12_001924</name>
</gene>
<evidence type="ECO:0000256" key="1">
    <source>
        <dbReference type="SAM" id="MobiDB-lite"/>
    </source>
</evidence>
<reference evidence="2 3" key="1">
    <citation type="submission" date="2020-08" db="EMBL/GenBank/DDBJ databases">
        <title>Genomic Encyclopedia of Type Strains, Phase IV (KMG-IV): sequencing the most valuable type-strain genomes for metagenomic binning, comparative biology and taxonomic classification.</title>
        <authorList>
            <person name="Goeker M."/>
        </authorList>
    </citation>
    <scope>NUCLEOTIDE SEQUENCE [LARGE SCALE GENOMIC DNA]</scope>
    <source>
        <strain evidence="2 3">DSM 23960</strain>
    </source>
</reference>
<keyword evidence="3" id="KW-1185">Reference proteome</keyword>
<name>A0A7W6NPM7_9CAUL</name>
<feature type="region of interest" description="Disordered" evidence="1">
    <location>
        <begin position="9"/>
        <end position="48"/>
    </location>
</feature>
<accession>A0A7W6NPM7</accession>
<evidence type="ECO:0008006" key="4">
    <source>
        <dbReference type="Google" id="ProtNLM"/>
    </source>
</evidence>
<dbReference type="RefSeq" id="WP_246328835.1">
    <property type="nucleotide sequence ID" value="NZ_JACIDM010000002.1"/>
</dbReference>
<comment type="caution">
    <text evidence="2">The sequence shown here is derived from an EMBL/GenBank/DDBJ whole genome shotgun (WGS) entry which is preliminary data.</text>
</comment>
<dbReference type="AlphaFoldDB" id="A0A7W6NPM7"/>
<dbReference type="Pfam" id="PF10768">
    <property type="entry name" value="FliX"/>
    <property type="match status" value="1"/>
</dbReference>
<proteinExistence type="predicted"/>
<protein>
    <recommendedName>
        <fullName evidence="4">Flagellar assembly regulator FliX</fullName>
    </recommendedName>
</protein>
<evidence type="ECO:0000313" key="2">
    <source>
        <dbReference type="EMBL" id="MBB4083058.1"/>
    </source>
</evidence>
<dbReference type="EMBL" id="JACIDM010000002">
    <property type="protein sequence ID" value="MBB4083058.1"/>
    <property type="molecule type" value="Genomic_DNA"/>
</dbReference>
<organism evidence="2 3">
    <name type="scientific">Brevundimonas lenta</name>
    <dbReference type="NCBI Taxonomy" id="424796"/>
    <lineage>
        <taxon>Bacteria</taxon>
        <taxon>Pseudomonadati</taxon>
        <taxon>Pseudomonadota</taxon>
        <taxon>Alphaproteobacteria</taxon>
        <taxon>Caulobacterales</taxon>
        <taxon>Caulobacteraceae</taxon>
        <taxon>Brevundimonas</taxon>
    </lineage>
</organism>